<dbReference type="Proteomes" id="UP000015453">
    <property type="component" value="Unassembled WGS sequence"/>
</dbReference>
<evidence type="ECO:0000256" key="1">
    <source>
        <dbReference type="SAM" id="MobiDB-lite"/>
    </source>
</evidence>
<gene>
    <name evidence="3" type="ORF">M569_12428</name>
</gene>
<accession>S8DI20</accession>
<evidence type="ECO:0000259" key="2">
    <source>
        <dbReference type="Pfam" id="PF16455"/>
    </source>
</evidence>
<name>S8DI20_9LAMI</name>
<dbReference type="Pfam" id="PF16455">
    <property type="entry name" value="UBD"/>
    <property type="match status" value="1"/>
</dbReference>
<dbReference type="InterPro" id="IPR038169">
    <property type="entry name" value="DC-UbP/UBTD2_N_sf"/>
</dbReference>
<organism evidence="3 4">
    <name type="scientific">Genlisea aurea</name>
    <dbReference type="NCBI Taxonomy" id="192259"/>
    <lineage>
        <taxon>Eukaryota</taxon>
        <taxon>Viridiplantae</taxon>
        <taxon>Streptophyta</taxon>
        <taxon>Embryophyta</taxon>
        <taxon>Tracheophyta</taxon>
        <taxon>Spermatophyta</taxon>
        <taxon>Magnoliopsida</taxon>
        <taxon>eudicotyledons</taxon>
        <taxon>Gunneridae</taxon>
        <taxon>Pentapetalae</taxon>
        <taxon>asterids</taxon>
        <taxon>lamiids</taxon>
        <taxon>Lamiales</taxon>
        <taxon>Lentibulariaceae</taxon>
        <taxon>Genlisea</taxon>
    </lineage>
</organism>
<feature type="non-terminal residue" evidence="3">
    <location>
        <position position="110"/>
    </location>
</feature>
<dbReference type="Gene3D" id="1.20.225.20">
    <property type="entry name" value="Ub domain-containing protein, DC-UbP/UBTD2, N-terminal domain"/>
    <property type="match status" value="1"/>
</dbReference>
<evidence type="ECO:0000313" key="3">
    <source>
        <dbReference type="EMBL" id="EPS62363.1"/>
    </source>
</evidence>
<feature type="domain" description="DC-UbP/UBTD2 N-terminal" evidence="2">
    <location>
        <begin position="18"/>
        <end position="110"/>
    </location>
</feature>
<dbReference type="OrthoDB" id="1640476at2759"/>
<feature type="region of interest" description="Disordered" evidence="1">
    <location>
        <begin position="1"/>
        <end position="26"/>
    </location>
</feature>
<dbReference type="EMBL" id="AUSU01006193">
    <property type="protein sequence ID" value="EPS62363.1"/>
    <property type="molecule type" value="Genomic_DNA"/>
</dbReference>
<dbReference type="InterPro" id="IPR039869">
    <property type="entry name" value="UBTD1/2"/>
</dbReference>
<sequence>MGCVGSSEAKTPTAKGMMRKPRPWSYPQPMARTHLIQLRDEFWDSAPRCGGRQEIWDALRAAAEGDPTQAHTVLDSAGITVHRADLSVCYDRAGVRYELPNYVLSDPTNL</sequence>
<dbReference type="PANTHER" id="PTHR13609">
    <property type="entry name" value="UBIQUITIN DOMAIN CONTAINING 1 PROTEIN-RELATED"/>
    <property type="match status" value="1"/>
</dbReference>
<reference evidence="3 4" key="1">
    <citation type="journal article" date="2013" name="BMC Genomics">
        <title>The miniature genome of a carnivorous plant Genlisea aurea contains a low number of genes and short non-coding sequences.</title>
        <authorList>
            <person name="Leushkin E.V."/>
            <person name="Sutormin R.A."/>
            <person name="Nabieva E.R."/>
            <person name="Penin A.A."/>
            <person name="Kondrashov A.S."/>
            <person name="Logacheva M.D."/>
        </authorList>
    </citation>
    <scope>NUCLEOTIDE SEQUENCE [LARGE SCALE GENOMIC DNA]</scope>
</reference>
<evidence type="ECO:0000313" key="4">
    <source>
        <dbReference type="Proteomes" id="UP000015453"/>
    </source>
</evidence>
<dbReference type="AlphaFoldDB" id="S8DI20"/>
<protein>
    <recommendedName>
        <fullName evidence="2">DC-UbP/UBTD2 N-terminal domain-containing protein</fullName>
    </recommendedName>
</protein>
<proteinExistence type="predicted"/>
<dbReference type="InterPro" id="IPR032752">
    <property type="entry name" value="DC-UbP/UBTD2_N"/>
</dbReference>
<comment type="caution">
    <text evidence="3">The sequence shown here is derived from an EMBL/GenBank/DDBJ whole genome shotgun (WGS) entry which is preliminary data.</text>
</comment>
<keyword evidence="4" id="KW-1185">Reference proteome</keyword>